<comment type="caution">
    <text evidence="2">The sequence shown here is derived from an EMBL/GenBank/DDBJ whole genome shotgun (WGS) entry which is preliminary data.</text>
</comment>
<proteinExistence type="predicted"/>
<reference evidence="2 3" key="1">
    <citation type="journal article" date="2024" name="G3 (Bethesda)">
        <title>Genome assembly of Hibiscus sabdariffa L. provides insights into metabolisms of medicinal natural products.</title>
        <authorList>
            <person name="Kim T."/>
        </authorList>
    </citation>
    <scope>NUCLEOTIDE SEQUENCE [LARGE SCALE GENOMIC DNA]</scope>
    <source>
        <strain evidence="2">TK-2024</strain>
        <tissue evidence="2">Old leaves</tissue>
    </source>
</reference>
<gene>
    <name evidence="2" type="ORF">V6N11_051954</name>
</gene>
<feature type="region of interest" description="Disordered" evidence="1">
    <location>
        <begin position="269"/>
        <end position="288"/>
    </location>
</feature>
<protein>
    <submittedName>
        <fullName evidence="2">Uncharacterized protein</fullName>
    </submittedName>
</protein>
<evidence type="ECO:0000313" key="3">
    <source>
        <dbReference type="Proteomes" id="UP001396334"/>
    </source>
</evidence>
<organism evidence="2 3">
    <name type="scientific">Hibiscus sabdariffa</name>
    <name type="common">roselle</name>
    <dbReference type="NCBI Taxonomy" id="183260"/>
    <lineage>
        <taxon>Eukaryota</taxon>
        <taxon>Viridiplantae</taxon>
        <taxon>Streptophyta</taxon>
        <taxon>Embryophyta</taxon>
        <taxon>Tracheophyta</taxon>
        <taxon>Spermatophyta</taxon>
        <taxon>Magnoliopsida</taxon>
        <taxon>eudicotyledons</taxon>
        <taxon>Gunneridae</taxon>
        <taxon>Pentapetalae</taxon>
        <taxon>rosids</taxon>
        <taxon>malvids</taxon>
        <taxon>Malvales</taxon>
        <taxon>Malvaceae</taxon>
        <taxon>Malvoideae</taxon>
        <taxon>Hibiscus</taxon>
    </lineage>
</organism>
<accession>A0ABR2U8W4</accession>
<evidence type="ECO:0000256" key="1">
    <source>
        <dbReference type="SAM" id="MobiDB-lite"/>
    </source>
</evidence>
<dbReference type="Proteomes" id="UP001396334">
    <property type="component" value="Unassembled WGS sequence"/>
</dbReference>
<sequence>MEVVALSGSVDHLEGVVTGKGSIVDCVSSNEEMVTAKGIHAAGVSHGFCAAALSRTVGMSTKGSSGFREEEIDLHDGDVSVDNSGLFLMIKFSDRPRKNGANSNEVSDKDQPRYASRFDALREVDSVDVMTIKPMQNKVQVSEVEIIQLSTMVDNGKQAMIVEHNNNRGDVGNHMGVISQGVAIGSLKSGHFHTTKEASSSKSNPLIRAGKKRIEPMVPGSKVQVMEKVKGTKQGNHSAVNIIEEGDVLHLGKRKYTISMVGPIRKPLHGPSKKSLYVKKPVVPKSPA</sequence>
<name>A0ABR2U8W4_9ROSI</name>
<keyword evidence="3" id="KW-1185">Reference proteome</keyword>
<evidence type="ECO:0000313" key="2">
    <source>
        <dbReference type="EMBL" id="KAK9046052.1"/>
    </source>
</evidence>
<dbReference type="EMBL" id="JBBPBN010000001">
    <property type="protein sequence ID" value="KAK9046052.1"/>
    <property type="molecule type" value="Genomic_DNA"/>
</dbReference>